<dbReference type="NCBIfam" id="NF037968">
    <property type="entry name" value="SemiSWEET_2"/>
    <property type="match status" value="1"/>
</dbReference>
<dbReference type="Proteomes" id="UP000431269">
    <property type="component" value="Chromosome"/>
</dbReference>
<gene>
    <name evidence="6" type="ORF">DSM104635_03526</name>
</gene>
<name>A0A6I6MMF5_9CAUL</name>
<proteinExistence type="predicted"/>
<protein>
    <submittedName>
        <fullName evidence="6">PQ loop repeat protein</fullName>
    </submittedName>
</protein>
<keyword evidence="3 5" id="KW-1133">Transmembrane helix</keyword>
<keyword evidence="2 5" id="KW-0812">Transmembrane</keyword>
<dbReference type="EMBL" id="CP047045">
    <property type="protein sequence ID" value="QGZ96665.1"/>
    <property type="molecule type" value="Genomic_DNA"/>
</dbReference>
<dbReference type="KEGG" id="tsv:DSM104635_03526"/>
<dbReference type="Gene3D" id="1.20.1280.290">
    <property type="match status" value="1"/>
</dbReference>
<keyword evidence="4 5" id="KW-0472">Membrane</keyword>
<evidence type="ECO:0000256" key="2">
    <source>
        <dbReference type="ARBA" id="ARBA00022692"/>
    </source>
</evidence>
<evidence type="ECO:0000256" key="3">
    <source>
        <dbReference type="ARBA" id="ARBA00022989"/>
    </source>
</evidence>
<feature type="transmembrane region" description="Helical" evidence="5">
    <location>
        <begin position="6"/>
        <end position="29"/>
    </location>
</feature>
<dbReference type="Pfam" id="PF04193">
    <property type="entry name" value="PQ-loop"/>
    <property type="match status" value="1"/>
</dbReference>
<accession>A0A6I6MMF5</accession>
<dbReference type="AlphaFoldDB" id="A0A6I6MMF5"/>
<sequence length="93" mass="10052">MPDAPIWLINAFGVAAGLCSMASFVPQIVKMLRERDASGVSLRMYAVTIVGFICWTIYGALSGSWPVMLANAVCLVLVSVIFVLRLRFGDGRA</sequence>
<organism evidence="6 7">
    <name type="scientific">Terricaulis silvestris</name>
    <dbReference type="NCBI Taxonomy" id="2686094"/>
    <lineage>
        <taxon>Bacteria</taxon>
        <taxon>Pseudomonadati</taxon>
        <taxon>Pseudomonadota</taxon>
        <taxon>Alphaproteobacteria</taxon>
        <taxon>Caulobacterales</taxon>
        <taxon>Caulobacteraceae</taxon>
        <taxon>Terricaulis</taxon>
    </lineage>
</organism>
<evidence type="ECO:0000256" key="5">
    <source>
        <dbReference type="SAM" id="Phobius"/>
    </source>
</evidence>
<evidence type="ECO:0000313" key="7">
    <source>
        <dbReference type="Proteomes" id="UP000431269"/>
    </source>
</evidence>
<dbReference type="InterPro" id="IPR047662">
    <property type="entry name" value="SemiSWEET"/>
</dbReference>
<comment type="subcellular location">
    <subcellularLocation>
        <location evidence="1">Membrane</location>
        <topology evidence="1">Multi-pass membrane protein</topology>
    </subcellularLocation>
</comment>
<keyword evidence="7" id="KW-1185">Reference proteome</keyword>
<evidence type="ECO:0000256" key="1">
    <source>
        <dbReference type="ARBA" id="ARBA00004141"/>
    </source>
</evidence>
<reference evidence="7" key="1">
    <citation type="submission" date="2019-12" db="EMBL/GenBank/DDBJ databases">
        <title>Complete genome of Terracaulis silvestris 0127_4.</title>
        <authorList>
            <person name="Vieira S."/>
            <person name="Riedel T."/>
            <person name="Sproer C."/>
            <person name="Pascual J."/>
            <person name="Boedeker C."/>
            <person name="Overmann J."/>
        </authorList>
    </citation>
    <scope>NUCLEOTIDE SEQUENCE [LARGE SCALE GENOMIC DNA]</scope>
    <source>
        <strain evidence="7">0127_4</strain>
    </source>
</reference>
<evidence type="ECO:0000313" key="6">
    <source>
        <dbReference type="EMBL" id="QGZ96665.1"/>
    </source>
</evidence>
<dbReference type="GO" id="GO:0016020">
    <property type="term" value="C:membrane"/>
    <property type="evidence" value="ECO:0007669"/>
    <property type="project" value="UniProtKB-SubCell"/>
</dbReference>
<dbReference type="GO" id="GO:0051119">
    <property type="term" value="F:sugar transmembrane transporter activity"/>
    <property type="evidence" value="ECO:0007669"/>
    <property type="project" value="InterPro"/>
</dbReference>
<dbReference type="InterPro" id="IPR006603">
    <property type="entry name" value="PQ-loop_rpt"/>
</dbReference>
<dbReference type="RefSeq" id="WP_158767442.1">
    <property type="nucleotide sequence ID" value="NZ_CP047045.1"/>
</dbReference>
<evidence type="ECO:0000256" key="4">
    <source>
        <dbReference type="ARBA" id="ARBA00023136"/>
    </source>
</evidence>
<feature type="transmembrane region" description="Helical" evidence="5">
    <location>
        <begin position="41"/>
        <end position="61"/>
    </location>
</feature>
<feature type="transmembrane region" description="Helical" evidence="5">
    <location>
        <begin position="67"/>
        <end position="88"/>
    </location>
</feature>